<dbReference type="InterPro" id="IPR011051">
    <property type="entry name" value="RmlC_Cupin_sf"/>
</dbReference>
<evidence type="ECO:0008006" key="3">
    <source>
        <dbReference type="Google" id="ProtNLM"/>
    </source>
</evidence>
<dbReference type="KEGG" id="nah:F5544_28785"/>
<accession>A0A6G9YKP6</accession>
<dbReference type="InterPro" id="IPR014710">
    <property type="entry name" value="RmlC-like_jellyroll"/>
</dbReference>
<keyword evidence="2" id="KW-1185">Reference proteome</keyword>
<evidence type="ECO:0000313" key="1">
    <source>
        <dbReference type="EMBL" id="QIS13606.1"/>
    </source>
</evidence>
<name>A0A6G9YKP6_9NOCA</name>
<gene>
    <name evidence="1" type="ORF">F5544_28785</name>
</gene>
<sequence length="222" mass="24572">MHNATFGPAHWTPATRNGEPVPDVWTKELLRRDHGDSFTLLRLGFGAKFELSGSANDRLLVLDGEFTAADREQTYRRGAYCAGGADVLSGHAGCLALVLTGDRLGAPAADVFSPDGWLESGPGQWFRLLLDVTFDEHFDERVIGLSYFEPCSTAPRHPHRTAHRILFLDGEADDELVFPDGTRRTAHRMRGDFVDYPYPIQHQTFSGTGCTILFAHEPISTT</sequence>
<organism evidence="1 2">
    <name type="scientific">Nocardia arthritidis</name>
    <dbReference type="NCBI Taxonomy" id="228602"/>
    <lineage>
        <taxon>Bacteria</taxon>
        <taxon>Bacillati</taxon>
        <taxon>Actinomycetota</taxon>
        <taxon>Actinomycetes</taxon>
        <taxon>Mycobacteriales</taxon>
        <taxon>Nocardiaceae</taxon>
        <taxon>Nocardia</taxon>
    </lineage>
</organism>
<reference evidence="1 2" key="1">
    <citation type="journal article" date="2019" name="ACS Chem. Biol.">
        <title>Identification and Mobilization of a Cryptic Antibiotic Biosynthesis Gene Locus from a Human-Pathogenic Nocardia Isolate.</title>
        <authorList>
            <person name="Herisse M."/>
            <person name="Ishida K."/>
            <person name="Porter J.L."/>
            <person name="Howden B."/>
            <person name="Hertweck C."/>
            <person name="Stinear T.P."/>
            <person name="Pidot S.J."/>
        </authorList>
    </citation>
    <scope>NUCLEOTIDE SEQUENCE [LARGE SCALE GENOMIC DNA]</scope>
    <source>
        <strain evidence="1 2">AUSMDU00012717</strain>
    </source>
</reference>
<dbReference type="RefSeq" id="WP_167476123.1">
    <property type="nucleotide sequence ID" value="NZ_CP046172.1"/>
</dbReference>
<dbReference type="EMBL" id="CP046172">
    <property type="protein sequence ID" value="QIS13606.1"/>
    <property type="molecule type" value="Genomic_DNA"/>
</dbReference>
<evidence type="ECO:0000313" key="2">
    <source>
        <dbReference type="Proteomes" id="UP000503540"/>
    </source>
</evidence>
<proteinExistence type="predicted"/>
<dbReference type="Gene3D" id="2.60.120.10">
    <property type="entry name" value="Jelly Rolls"/>
    <property type="match status" value="1"/>
</dbReference>
<dbReference type="AlphaFoldDB" id="A0A6G9YKP6"/>
<dbReference type="SUPFAM" id="SSF51182">
    <property type="entry name" value="RmlC-like cupins"/>
    <property type="match status" value="1"/>
</dbReference>
<protein>
    <recommendedName>
        <fullName evidence="3">ChrR-like cupin domain-containing protein</fullName>
    </recommendedName>
</protein>
<dbReference type="Proteomes" id="UP000503540">
    <property type="component" value="Chromosome"/>
</dbReference>